<dbReference type="Gene3D" id="2.60.120.10">
    <property type="entry name" value="Jelly Rolls"/>
    <property type="match status" value="1"/>
</dbReference>
<dbReference type="PANTHER" id="PTHR43698:SF1">
    <property type="entry name" value="BLL4564 PROTEIN"/>
    <property type="match status" value="1"/>
</dbReference>
<keyword evidence="2" id="KW-1133">Transmembrane helix</keyword>
<dbReference type="AlphaFoldDB" id="A0AB34DVJ5"/>
<evidence type="ECO:0000259" key="3">
    <source>
        <dbReference type="Pfam" id="PF07883"/>
    </source>
</evidence>
<keyword evidence="2" id="KW-0472">Membrane</keyword>
<comment type="caution">
    <text evidence="4">The sequence shown here is derived from an EMBL/GenBank/DDBJ whole genome shotgun (WGS) entry which is preliminary data.</text>
</comment>
<protein>
    <submittedName>
        <fullName evidence="4">Cupin domain-containing protein</fullName>
    </submittedName>
</protein>
<dbReference type="InterPro" id="IPR006311">
    <property type="entry name" value="TAT_signal"/>
</dbReference>
<dbReference type="CDD" id="cd02233">
    <property type="entry name" value="cupin_HNL-like"/>
    <property type="match status" value="1"/>
</dbReference>
<evidence type="ECO:0000256" key="2">
    <source>
        <dbReference type="SAM" id="Phobius"/>
    </source>
</evidence>
<organism evidence="4 5">
    <name type="scientific">Brucella lupini</name>
    <dbReference type="NCBI Taxonomy" id="255457"/>
    <lineage>
        <taxon>Bacteria</taxon>
        <taxon>Pseudomonadati</taxon>
        <taxon>Pseudomonadota</taxon>
        <taxon>Alphaproteobacteria</taxon>
        <taxon>Hyphomicrobiales</taxon>
        <taxon>Brucellaceae</taxon>
        <taxon>Brucella/Ochrobactrum group</taxon>
        <taxon>Brucella</taxon>
    </lineage>
</organism>
<name>A0AB34DVJ5_9HYPH</name>
<dbReference type="InterPro" id="IPR047263">
    <property type="entry name" value="HNL-like_cupin"/>
</dbReference>
<keyword evidence="2" id="KW-0812">Transmembrane</keyword>
<evidence type="ECO:0000256" key="1">
    <source>
        <dbReference type="SAM" id="MobiDB-lite"/>
    </source>
</evidence>
<evidence type="ECO:0000313" key="4">
    <source>
        <dbReference type="EMBL" id="KAB2703304.1"/>
    </source>
</evidence>
<feature type="region of interest" description="Disordered" evidence="1">
    <location>
        <begin position="44"/>
        <end position="69"/>
    </location>
</feature>
<reference evidence="4 5" key="1">
    <citation type="submission" date="2019-09" db="EMBL/GenBank/DDBJ databases">
        <title>Taxonomic organization of the family Brucellaceae based on a phylogenomic approach.</title>
        <authorList>
            <person name="Leclercq S."/>
            <person name="Cloeckaert A."/>
            <person name="Zygmunt M.S."/>
        </authorList>
    </citation>
    <scope>NUCLEOTIDE SEQUENCE [LARGE SCALE GENOMIC DNA]</scope>
    <source>
        <strain evidence="4 5">LUP23</strain>
    </source>
</reference>
<feature type="transmembrane region" description="Helical" evidence="2">
    <location>
        <begin position="12"/>
        <end position="31"/>
    </location>
</feature>
<dbReference type="InterPro" id="IPR011051">
    <property type="entry name" value="RmlC_Cupin_sf"/>
</dbReference>
<dbReference type="Pfam" id="PF07883">
    <property type="entry name" value="Cupin_2"/>
    <property type="match status" value="1"/>
</dbReference>
<dbReference type="SUPFAM" id="SSF51182">
    <property type="entry name" value="RmlC-like cupins"/>
    <property type="match status" value="1"/>
</dbReference>
<dbReference type="Proteomes" id="UP000435957">
    <property type="component" value="Unassembled WGS sequence"/>
</dbReference>
<feature type="domain" description="Cupin type-2" evidence="3">
    <location>
        <begin position="78"/>
        <end position="134"/>
    </location>
</feature>
<dbReference type="EMBL" id="WBWF01000009">
    <property type="protein sequence ID" value="KAB2703304.1"/>
    <property type="molecule type" value="Genomic_DNA"/>
</dbReference>
<dbReference type="InterPro" id="IPR014710">
    <property type="entry name" value="RmlC-like_jellyroll"/>
</dbReference>
<proteinExistence type="predicted"/>
<dbReference type="PROSITE" id="PS51318">
    <property type="entry name" value="TAT"/>
    <property type="match status" value="1"/>
</dbReference>
<dbReference type="InterPro" id="IPR013096">
    <property type="entry name" value="Cupin_2"/>
</dbReference>
<dbReference type="PANTHER" id="PTHR43698">
    <property type="entry name" value="RIBD C-TERMINAL DOMAIN CONTAINING PROTEIN"/>
    <property type="match status" value="1"/>
</dbReference>
<keyword evidence="5" id="KW-1185">Reference proteome</keyword>
<gene>
    <name evidence="4" type="ORF">F9L03_14580</name>
</gene>
<evidence type="ECO:0000313" key="5">
    <source>
        <dbReference type="Proteomes" id="UP000435957"/>
    </source>
</evidence>
<accession>A0AB34DVJ5</accession>
<sequence length="168" mass="17904">MPPGVNQNRREFLGVSALALSSAIIGVPAMANDANSEITVLRTGAQPSRAGSPDNFTGSVRVDDPFKGSGEARISGATVTFEPGARTAWHAHPLGQTLIVKTGVGRVQIWDGPAQEIRPGDIVWIPAGVKHWHGASPTVGMSHIAFSEALDGKTVDWLEQVSEEQYRR</sequence>